<gene>
    <name evidence="8" type="ORF">AY555_04310</name>
</gene>
<sequence>MSRHALPPDFHVSRPPFPALDVRGKALACQRGGRMVFHHLDIHVTSGDAVFLLGPNGSGKSSLLRMLAGFLPPVSGCLEWGQAGQDRNSSHSVIRYLGHLDALKPALTVRENIMFWCRLLGEPVVTVPSVDSMALYMGISHLLDLPGRFLSAGQRRRVAMMPLVLSSAPLWLMDEPATALDAGAVHILEEIIAAHRARGGAIVLSTHTELDVPGAHVIRLDDYAPSLVARHDDPEVLR</sequence>
<evidence type="ECO:0000313" key="9">
    <source>
        <dbReference type="Proteomes" id="UP000076066"/>
    </source>
</evidence>
<dbReference type="GeneID" id="53316374"/>
<evidence type="ECO:0000256" key="5">
    <source>
        <dbReference type="ARBA" id="ARBA00022967"/>
    </source>
</evidence>
<dbReference type="InterPro" id="IPR005895">
    <property type="entry name" value="ABC_transptr_haem_export_CcmA"/>
</dbReference>
<accession>A0A143DCQ8</accession>
<dbReference type="Pfam" id="PF00005">
    <property type="entry name" value="ABC_tran"/>
    <property type="match status" value="1"/>
</dbReference>
<dbReference type="InterPro" id="IPR003593">
    <property type="entry name" value="AAA+_ATPase"/>
</dbReference>
<evidence type="ECO:0000256" key="1">
    <source>
        <dbReference type="ARBA" id="ARBA00022448"/>
    </source>
</evidence>
<dbReference type="RefSeq" id="WP_066133909.1">
    <property type="nucleotide sequence ID" value="NZ_CP014525.1"/>
</dbReference>
<evidence type="ECO:0000313" key="8">
    <source>
        <dbReference type="EMBL" id="AMW34531.1"/>
    </source>
</evidence>
<dbReference type="GO" id="GO:0022857">
    <property type="term" value="F:transmembrane transporter activity"/>
    <property type="evidence" value="ECO:0007669"/>
    <property type="project" value="InterPro"/>
</dbReference>
<dbReference type="SMART" id="SM00382">
    <property type="entry name" value="AAA"/>
    <property type="match status" value="1"/>
</dbReference>
<dbReference type="GO" id="GO:0005524">
    <property type="term" value="F:ATP binding"/>
    <property type="evidence" value="ECO:0007669"/>
    <property type="project" value="UniProtKB-KW"/>
</dbReference>
<dbReference type="SUPFAM" id="SSF52540">
    <property type="entry name" value="P-loop containing nucleoside triphosphate hydrolases"/>
    <property type="match status" value="1"/>
</dbReference>
<dbReference type="KEGG" id="hjo:AY555_04310"/>
<keyword evidence="3" id="KW-0201">Cytochrome c-type biogenesis</keyword>
<evidence type="ECO:0000256" key="6">
    <source>
        <dbReference type="ARBA" id="ARBA00023136"/>
    </source>
</evidence>
<dbReference type="NCBIfam" id="TIGR01189">
    <property type="entry name" value="ccmA"/>
    <property type="match status" value="1"/>
</dbReference>
<keyword evidence="5" id="KW-1278">Translocase</keyword>
<dbReference type="GO" id="GO:0017004">
    <property type="term" value="P:cytochrome complex assembly"/>
    <property type="evidence" value="ECO:0007669"/>
    <property type="project" value="UniProtKB-KW"/>
</dbReference>
<dbReference type="AlphaFoldDB" id="A0A143DCQ8"/>
<evidence type="ECO:0000259" key="7">
    <source>
        <dbReference type="PROSITE" id="PS50893"/>
    </source>
</evidence>
<keyword evidence="9" id="KW-1185">Reference proteome</keyword>
<keyword evidence="1" id="KW-0813">Transport</keyword>
<name>A0A143DCQ8_9PROT</name>
<dbReference type="Gene3D" id="3.40.50.300">
    <property type="entry name" value="P-loop containing nucleotide triphosphate hydrolases"/>
    <property type="match status" value="1"/>
</dbReference>
<protein>
    <recommendedName>
        <fullName evidence="7">ABC transporter domain-containing protein</fullName>
    </recommendedName>
</protein>
<reference evidence="8 9" key="1">
    <citation type="submission" date="2016-02" db="EMBL/GenBank/DDBJ databases">
        <title>Complete Genome of H5569, the type strain of the newly described species Haematospirillium jordaniae.</title>
        <authorList>
            <person name="Nicholson A.C."/>
            <person name="Humrighouse B.W."/>
            <person name="Loparov V."/>
            <person name="McQuiston J.R."/>
        </authorList>
    </citation>
    <scope>NUCLEOTIDE SEQUENCE [LARGE SCALE GENOMIC DNA]</scope>
    <source>
        <strain evidence="8 9">H5569</strain>
    </source>
</reference>
<keyword evidence="6" id="KW-0472">Membrane</keyword>
<evidence type="ECO:0000256" key="2">
    <source>
        <dbReference type="ARBA" id="ARBA00022741"/>
    </source>
</evidence>
<dbReference type="Proteomes" id="UP000076066">
    <property type="component" value="Chromosome"/>
</dbReference>
<dbReference type="InterPro" id="IPR003439">
    <property type="entry name" value="ABC_transporter-like_ATP-bd"/>
</dbReference>
<dbReference type="OrthoDB" id="9800654at2"/>
<dbReference type="InterPro" id="IPR027417">
    <property type="entry name" value="P-loop_NTPase"/>
</dbReference>
<feature type="domain" description="ABC transporter" evidence="7">
    <location>
        <begin position="22"/>
        <end position="236"/>
    </location>
</feature>
<dbReference type="PROSITE" id="PS50893">
    <property type="entry name" value="ABC_TRANSPORTER_2"/>
    <property type="match status" value="1"/>
</dbReference>
<keyword evidence="4" id="KW-0067">ATP-binding</keyword>
<proteinExistence type="predicted"/>
<dbReference type="PANTHER" id="PTHR43499">
    <property type="entry name" value="ABC TRANSPORTER I FAMILY MEMBER 1"/>
    <property type="match status" value="1"/>
</dbReference>
<dbReference type="EMBL" id="CP014525">
    <property type="protein sequence ID" value="AMW34531.1"/>
    <property type="molecule type" value="Genomic_DNA"/>
</dbReference>
<evidence type="ECO:0000256" key="3">
    <source>
        <dbReference type="ARBA" id="ARBA00022748"/>
    </source>
</evidence>
<dbReference type="PANTHER" id="PTHR43499:SF1">
    <property type="entry name" value="ABC TRANSPORTER I FAMILY MEMBER 1"/>
    <property type="match status" value="1"/>
</dbReference>
<evidence type="ECO:0000256" key="4">
    <source>
        <dbReference type="ARBA" id="ARBA00022840"/>
    </source>
</evidence>
<dbReference type="GO" id="GO:0016887">
    <property type="term" value="F:ATP hydrolysis activity"/>
    <property type="evidence" value="ECO:0007669"/>
    <property type="project" value="InterPro"/>
</dbReference>
<dbReference type="STRING" id="1549855.AY555_04310"/>
<keyword evidence="2" id="KW-0547">Nucleotide-binding</keyword>
<organism evidence="8 9">
    <name type="scientific">Haematospirillum jordaniae</name>
    <dbReference type="NCBI Taxonomy" id="1549855"/>
    <lineage>
        <taxon>Bacteria</taxon>
        <taxon>Pseudomonadati</taxon>
        <taxon>Pseudomonadota</taxon>
        <taxon>Alphaproteobacteria</taxon>
        <taxon>Rhodospirillales</taxon>
        <taxon>Novispirillaceae</taxon>
        <taxon>Haematospirillum</taxon>
    </lineage>
</organism>